<dbReference type="AlphaFoldDB" id="A0A6G1IA38"/>
<accession>A0A6G1IA38</accession>
<dbReference type="EMBL" id="ML996687">
    <property type="protein sequence ID" value="KAF2405150.1"/>
    <property type="molecule type" value="Genomic_DNA"/>
</dbReference>
<gene>
    <name evidence="1" type="ORF">EJ06DRAFT_525697</name>
</gene>
<evidence type="ECO:0000313" key="2">
    <source>
        <dbReference type="Proteomes" id="UP000799640"/>
    </source>
</evidence>
<dbReference type="Proteomes" id="UP000799640">
    <property type="component" value="Unassembled WGS sequence"/>
</dbReference>
<organism evidence="1 2">
    <name type="scientific">Trichodelitschia bisporula</name>
    <dbReference type="NCBI Taxonomy" id="703511"/>
    <lineage>
        <taxon>Eukaryota</taxon>
        <taxon>Fungi</taxon>
        <taxon>Dikarya</taxon>
        <taxon>Ascomycota</taxon>
        <taxon>Pezizomycotina</taxon>
        <taxon>Dothideomycetes</taxon>
        <taxon>Dothideomycetes incertae sedis</taxon>
        <taxon>Phaeotrichales</taxon>
        <taxon>Phaeotrichaceae</taxon>
        <taxon>Trichodelitschia</taxon>
    </lineage>
</organism>
<proteinExistence type="predicted"/>
<sequence length="70" mass="7830">MSAHHPPEEMICPDLRSRILTAICAISFVPVNTRRLVPTYHSRGTWMRRLCTGNRSAGTSEQGGTVVHLR</sequence>
<reference evidence="1" key="1">
    <citation type="journal article" date="2020" name="Stud. Mycol.">
        <title>101 Dothideomycetes genomes: a test case for predicting lifestyles and emergence of pathogens.</title>
        <authorList>
            <person name="Haridas S."/>
            <person name="Albert R."/>
            <person name="Binder M."/>
            <person name="Bloem J."/>
            <person name="Labutti K."/>
            <person name="Salamov A."/>
            <person name="Andreopoulos B."/>
            <person name="Baker S."/>
            <person name="Barry K."/>
            <person name="Bills G."/>
            <person name="Bluhm B."/>
            <person name="Cannon C."/>
            <person name="Castanera R."/>
            <person name="Culley D."/>
            <person name="Daum C."/>
            <person name="Ezra D."/>
            <person name="Gonzalez J."/>
            <person name="Henrissat B."/>
            <person name="Kuo A."/>
            <person name="Liang C."/>
            <person name="Lipzen A."/>
            <person name="Lutzoni F."/>
            <person name="Magnuson J."/>
            <person name="Mondo S."/>
            <person name="Nolan M."/>
            <person name="Ohm R."/>
            <person name="Pangilinan J."/>
            <person name="Park H.-J."/>
            <person name="Ramirez L."/>
            <person name="Alfaro M."/>
            <person name="Sun H."/>
            <person name="Tritt A."/>
            <person name="Yoshinaga Y."/>
            <person name="Zwiers L.-H."/>
            <person name="Turgeon B."/>
            <person name="Goodwin S."/>
            <person name="Spatafora J."/>
            <person name="Crous P."/>
            <person name="Grigoriev I."/>
        </authorList>
    </citation>
    <scope>NUCLEOTIDE SEQUENCE</scope>
    <source>
        <strain evidence="1">CBS 262.69</strain>
    </source>
</reference>
<keyword evidence="2" id="KW-1185">Reference proteome</keyword>
<evidence type="ECO:0000313" key="1">
    <source>
        <dbReference type="EMBL" id="KAF2405150.1"/>
    </source>
</evidence>
<protein>
    <submittedName>
        <fullName evidence="1">Uncharacterized protein</fullName>
    </submittedName>
</protein>
<name>A0A6G1IA38_9PEZI</name>